<sequence>MGLPMFVSPSIAKRQLPSKQSDSADSDTSRTRGDSEDRHRRRSFSTNLVQQQLHRLQQLQYLHRTRDMSSFNQNARRSLHLLGQSRVHMIPGVYNPSITTGNGLHYGFIPQRLRIERRQRSGDGSNRIRDDGMMDESDGNEPSSATVPSTPTIPSSPSPSDDVIRRVTLIRQNQRRPRFRLLSPVSMSSRNTTANGNTLNGSHLPSNQSSSPSSSHTTNGRNESFITQQLAITPLSISLTPAILASQIANGSVNEIDRRQYGDGVGWGESSGYYGHSNTGTTMGQNPTSSYSPGPLSPTFLTLSPHSHLHSQNSTSHSHTIPLAPHTLHSISTSADNHRILSPIPRRYPTYPDALAAAVSTDDFDVPEDAAFLFDDGTVSAELVTVANNEIEEFGPPRSSASGECC</sequence>
<evidence type="ECO:0000313" key="3">
    <source>
        <dbReference type="Proteomes" id="UP000789572"/>
    </source>
</evidence>
<dbReference type="Proteomes" id="UP000789572">
    <property type="component" value="Unassembled WGS sequence"/>
</dbReference>
<protein>
    <submittedName>
        <fullName evidence="2">11349_t:CDS:1</fullName>
    </submittedName>
</protein>
<gene>
    <name evidence="2" type="ORF">POCULU_LOCUS6207</name>
</gene>
<dbReference type="EMBL" id="CAJVPJ010001097">
    <property type="protein sequence ID" value="CAG8575360.1"/>
    <property type="molecule type" value="Genomic_DNA"/>
</dbReference>
<name>A0A9N9BPP2_9GLOM</name>
<feature type="region of interest" description="Disordered" evidence="1">
    <location>
        <begin position="115"/>
        <end position="221"/>
    </location>
</feature>
<evidence type="ECO:0000313" key="2">
    <source>
        <dbReference type="EMBL" id="CAG8575360.1"/>
    </source>
</evidence>
<evidence type="ECO:0000256" key="1">
    <source>
        <dbReference type="SAM" id="MobiDB-lite"/>
    </source>
</evidence>
<feature type="region of interest" description="Disordered" evidence="1">
    <location>
        <begin position="276"/>
        <end position="298"/>
    </location>
</feature>
<feature type="compositionally biased region" description="Polar residues" evidence="1">
    <location>
        <begin position="276"/>
        <end position="292"/>
    </location>
</feature>
<feature type="compositionally biased region" description="Low complexity" evidence="1">
    <location>
        <begin position="142"/>
        <end position="160"/>
    </location>
</feature>
<proteinExistence type="predicted"/>
<feature type="compositionally biased region" description="Basic and acidic residues" evidence="1">
    <location>
        <begin position="27"/>
        <end position="38"/>
    </location>
</feature>
<dbReference type="AlphaFoldDB" id="A0A9N9BPP2"/>
<feature type="region of interest" description="Disordered" evidence="1">
    <location>
        <begin position="1"/>
        <end position="47"/>
    </location>
</feature>
<keyword evidence="3" id="KW-1185">Reference proteome</keyword>
<comment type="caution">
    <text evidence="2">The sequence shown here is derived from an EMBL/GenBank/DDBJ whole genome shotgun (WGS) entry which is preliminary data.</text>
</comment>
<accession>A0A9N9BPP2</accession>
<reference evidence="2" key="1">
    <citation type="submission" date="2021-06" db="EMBL/GenBank/DDBJ databases">
        <authorList>
            <person name="Kallberg Y."/>
            <person name="Tangrot J."/>
            <person name="Rosling A."/>
        </authorList>
    </citation>
    <scope>NUCLEOTIDE SEQUENCE</scope>
    <source>
        <strain evidence="2">IA702</strain>
    </source>
</reference>
<feature type="compositionally biased region" description="Polar residues" evidence="1">
    <location>
        <begin position="185"/>
        <end position="201"/>
    </location>
</feature>
<feature type="compositionally biased region" description="Basic and acidic residues" evidence="1">
    <location>
        <begin position="115"/>
        <end position="132"/>
    </location>
</feature>
<organism evidence="2 3">
    <name type="scientific">Paraglomus occultum</name>
    <dbReference type="NCBI Taxonomy" id="144539"/>
    <lineage>
        <taxon>Eukaryota</taxon>
        <taxon>Fungi</taxon>
        <taxon>Fungi incertae sedis</taxon>
        <taxon>Mucoromycota</taxon>
        <taxon>Glomeromycotina</taxon>
        <taxon>Glomeromycetes</taxon>
        <taxon>Paraglomerales</taxon>
        <taxon>Paraglomeraceae</taxon>
        <taxon>Paraglomus</taxon>
    </lineage>
</organism>
<dbReference type="OrthoDB" id="10414086at2759"/>
<feature type="compositionally biased region" description="Low complexity" evidence="1">
    <location>
        <begin position="202"/>
        <end position="219"/>
    </location>
</feature>